<dbReference type="EMBL" id="NMUQ01000001">
    <property type="protein sequence ID" value="OXM17390.1"/>
    <property type="molecule type" value="Genomic_DNA"/>
</dbReference>
<comment type="caution">
    <text evidence="1">The sequence shown here is derived from an EMBL/GenBank/DDBJ whole genome shotgun (WGS) entry which is preliminary data.</text>
</comment>
<proteinExistence type="predicted"/>
<gene>
    <name evidence="1" type="ORF">CGZ75_12550</name>
</gene>
<evidence type="ECO:0008006" key="3">
    <source>
        <dbReference type="Google" id="ProtNLM"/>
    </source>
</evidence>
<sequence length="619" mass="69149">MEGALYYDLRGQRERRAVICARVTADTLQMANDGTLWKEPSMVDDLRERLWTALVYLEHGSSEASAAANRIIMESCYKFCHFAPMIALQILVRDMALLAPPAKELLREYVTNVLPHFLRDDMDYVGVNDNFPSMASFICLLAGQMFHDQVAFRVGSGRLLQFKELLRRRGVSTEFNSPTYTPIHAYALAEISAWVQDEAVVVLALELEERTWVDLLGHYHPQTLQHAGPYSRAYMRDSAGRIHSNRFMLLSLLGASLPDYVADTEWSYEALTTGQRISSAMRMMADFHCPTRLVDALLHKTYPFTFKASFDCSPSSDYGADAEPDLCVQGAYEYPAAEGLIQSFMTDNYALGTSTREFHNGMQTDAFHLLYRRAVPVRKLNDVGTVFARYVSNAKKIDLSMNILNDEGRKIALQHENTAVVVYKPKAFLQSGIHRLALQLYVTLGDNGAAPDEIFLGEQPVAGEWGESAAPCSIYVKDGPVYIAIHPLRISNLGRKTGVSVTRQGGFLVVSLINYEGPARNFSAEELLAVCNGFAVEVGSGERDGDFASFRERCALSSVSDRLSSSVHSRYRISRTVKFNRDGLELALEYSPFSEGVRYMSVNGKSMDIPTFELSGFML</sequence>
<accession>A0A229P5L5</accession>
<dbReference type="OrthoDB" id="2524089at2"/>
<reference evidence="1 2" key="1">
    <citation type="submission" date="2017-07" db="EMBL/GenBank/DDBJ databases">
        <title>Paenibacillus herberti R33 genome sequencing and assembly.</title>
        <authorList>
            <person name="Su W."/>
        </authorList>
    </citation>
    <scope>NUCLEOTIDE SEQUENCE [LARGE SCALE GENOMIC DNA]</scope>
    <source>
        <strain evidence="1 2">R33</strain>
    </source>
</reference>
<evidence type="ECO:0000313" key="1">
    <source>
        <dbReference type="EMBL" id="OXM17390.1"/>
    </source>
</evidence>
<dbReference type="RefSeq" id="WP_089524465.1">
    <property type="nucleotide sequence ID" value="NZ_NMUQ01000001.1"/>
</dbReference>
<evidence type="ECO:0000313" key="2">
    <source>
        <dbReference type="Proteomes" id="UP000215145"/>
    </source>
</evidence>
<keyword evidence="2" id="KW-1185">Reference proteome</keyword>
<name>A0A229P5L5_9BACL</name>
<organism evidence="1 2">
    <name type="scientific">Paenibacillus herberti</name>
    <dbReference type="NCBI Taxonomy" id="1619309"/>
    <lineage>
        <taxon>Bacteria</taxon>
        <taxon>Bacillati</taxon>
        <taxon>Bacillota</taxon>
        <taxon>Bacilli</taxon>
        <taxon>Bacillales</taxon>
        <taxon>Paenibacillaceae</taxon>
        <taxon>Paenibacillus</taxon>
    </lineage>
</organism>
<dbReference type="Proteomes" id="UP000215145">
    <property type="component" value="Unassembled WGS sequence"/>
</dbReference>
<dbReference type="AlphaFoldDB" id="A0A229P5L5"/>
<protein>
    <recommendedName>
        <fullName evidence="3">Heparinase</fullName>
    </recommendedName>
</protein>